<gene>
    <name evidence="9" type="ORF">L1049_004274</name>
</gene>
<dbReference type="GO" id="GO:0043130">
    <property type="term" value="F:ubiquitin binding"/>
    <property type="evidence" value="ECO:0007669"/>
    <property type="project" value="InterPro"/>
</dbReference>
<dbReference type="Gene3D" id="1.20.58.160">
    <property type="match status" value="1"/>
</dbReference>
<feature type="region of interest" description="Disordered" evidence="6">
    <location>
        <begin position="413"/>
        <end position="467"/>
    </location>
</feature>
<feature type="domain" description="GAT" evidence="8">
    <location>
        <begin position="171"/>
        <end position="259"/>
    </location>
</feature>
<dbReference type="GO" id="GO:0035091">
    <property type="term" value="F:phosphatidylinositol binding"/>
    <property type="evidence" value="ECO:0007669"/>
    <property type="project" value="InterPro"/>
</dbReference>
<dbReference type="SUPFAM" id="SSF89009">
    <property type="entry name" value="GAT-like domain"/>
    <property type="match status" value="1"/>
</dbReference>
<dbReference type="InterPro" id="IPR002014">
    <property type="entry name" value="VHS_dom"/>
</dbReference>
<reference evidence="9 10" key="1">
    <citation type="journal article" date="2024" name="Plant J.">
        <title>Genome sequences and population genomics reveal climatic adaptation and genomic divergence between two closely related sweetgum species.</title>
        <authorList>
            <person name="Xu W.Q."/>
            <person name="Ren C.Q."/>
            <person name="Zhang X.Y."/>
            <person name="Comes H.P."/>
            <person name="Liu X.H."/>
            <person name="Li Y.G."/>
            <person name="Kettle C.J."/>
            <person name="Jalonen R."/>
            <person name="Gaisberger H."/>
            <person name="Ma Y.Z."/>
            <person name="Qiu Y.X."/>
        </authorList>
    </citation>
    <scope>NUCLEOTIDE SEQUENCE [LARGE SCALE GENOMIC DNA]</scope>
    <source>
        <strain evidence="9">Hangzhou</strain>
    </source>
</reference>
<sequence>MVNSLVERATSSLLIGPDWAKNVEICNILKHDPGQAKDVARGIKKRIGSKNSKVQLLALTLLETMIKNCGDIVHMHVVEKHILRKMVKIFKKKPDFHVKEKILILIDTWQEAFGGPGARYPQFYAAYQELLHTGAVFPPRSERTRPLKLHPQNLHSSDNQQESAESSEDSDFPTLSLSEIQNARDITNVLAEMLNALEPGSKEGLRQEVIIDLVQQCRIYKQRVVHLVNSTLDESLLCQGLALNDDLQRLLAKHEAISSGTSVQVEKCKPVQALIDIDDLDIKKVENNNEQPDGRSTSTMNPVNQSPIQLLLPAPFASGGSSTPSSEVYPTVDLLSGENNGSPTAENSLAIVSVGEPLLIGPASEQNIPSLSDMLSHDNVTTNAFDSQSMYQVGHAFPLTPQFQQQQILQGPQVTFNSNGGASDITSSQYQQQKQQEPPVHGTQGGGTLPPPPWEAQPVDSAQLVGPHNPQEMQFAQLVVMHSQPVHNGTHSQPIGSNQGFGMYVQPNMSSQMAAIYNQPTQSKQLMGMLPHPVQGGSMYFQSMQSNQLPCYGSHPQFIEERMYGLSVRDDSAASNSLYQVSTSSYVPPGKLLRSEDKLFGDLIDMAKSKPKKSSPGTAGRV</sequence>
<dbReference type="InterPro" id="IPR004152">
    <property type="entry name" value="GAT_dom"/>
</dbReference>
<evidence type="ECO:0000259" key="8">
    <source>
        <dbReference type="PROSITE" id="PS50909"/>
    </source>
</evidence>
<keyword evidence="10" id="KW-1185">Reference proteome</keyword>
<dbReference type="CDD" id="cd14231">
    <property type="entry name" value="GAT_GGA-like_plant"/>
    <property type="match status" value="1"/>
</dbReference>
<dbReference type="GO" id="GO:0016020">
    <property type="term" value="C:membrane"/>
    <property type="evidence" value="ECO:0007669"/>
    <property type="project" value="UniProtKB-SubCell"/>
</dbReference>
<comment type="subcellular location">
    <subcellularLocation>
        <location evidence="1">Membrane</location>
        <topology evidence="1">Peripheral membrane protein</topology>
    </subcellularLocation>
</comment>
<protein>
    <submittedName>
        <fullName evidence="9">Uncharacterized protein</fullName>
    </submittedName>
</protein>
<organism evidence="9 10">
    <name type="scientific">Liquidambar formosana</name>
    <name type="common">Formosan gum</name>
    <dbReference type="NCBI Taxonomy" id="63359"/>
    <lineage>
        <taxon>Eukaryota</taxon>
        <taxon>Viridiplantae</taxon>
        <taxon>Streptophyta</taxon>
        <taxon>Embryophyta</taxon>
        <taxon>Tracheophyta</taxon>
        <taxon>Spermatophyta</taxon>
        <taxon>Magnoliopsida</taxon>
        <taxon>eudicotyledons</taxon>
        <taxon>Gunneridae</taxon>
        <taxon>Pentapetalae</taxon>
        <taxon>Saxifragales</taxon>
        <taxon>Altingiaceae</taxon>
        <taxon>Liquidambar</taxon>
    </lineage>
</organism>
<feature type="domain" description="VHS" evidence="7">
    <location>
        <begin position="9"/>
        <end position="138"/>
    </location>
</feature>
<comment type="caution">
    <text evidence="9">The sequence shown here is derived from an EMBL/GenBank/DDBJ whole genome shotgun (WGS) entry which is preliminary data.</text>
</comment>
<name>A0AAP0RSL7_LIQFO</name>
<dbReference type="EMBL" id="JBBPBK010000007">
    <property type="protein sequence ID" value="KAK9281374.1"/>
    <property type="molecule type" value="Genomic_DNA"/>
</dbReference>
<evidence type="ECO:0000256" key="4">
    <source>
        <dbReference type="ARBA" id="ARBA00022927"/>
    </source>
</evidence>
<keyword evidence="3" id="KW-0813">Transport</keyword>
<feature type="compositionally biased region" description="Polar residues" evidence="6">
    <location>
        <begin position="414"/>
        <end position="428"/>
    </location>
</feature>
<dbReference type="GO" id="GO:0005737">
    <property type="term" value="C:cytoplasm"/>
    <property type="evidence" value="ECO:0007669"/>
    <property type="project" value="UniProtKB-ARBA"/>
</dbReference>
<keyword evidence="4" id="KW-0653">Protein transport</keyword>
<accession>A0AAP0RSL7</accession>
<dbReference type="InterPro" id="IPR038425">
    <property type="entry name" value="GAT_sf"/>
</dbReference>
<dbReference type="AlphaFoldDB" id="A0AAP0RSL7"/>
<dbReference type="PANTHER" id="PTHR45898:SF4">
    <property type="entry name" value="TARGET OF MYB PROTEIN 1"/>
    <property type="match status" value="1"/>
</dbReference>
<evidence type="ECO:0000256" key="5">
    <source>
        <dbReference type="ARBA" id="ARBA00023136"/>
    </source>
</evidence>
<evidence type="ECO:0000259" key="7">
    <source>
        <dbReference type="PROSITE" id="PS50179"/>
    </source>
</evidence>
<dbReference type="SUPFAM" id="SSF48464">
    <property type="entry name" value="ENTH/VHS domain"/>
    <property type="match status" value="1"/>
</dbReference>
<dbReference type="InterPro" id="IPR008942">
    <property type="entry name" value="ENTH_VHS"/>
</dbReference>
<feature type="region of interest" description="Disordered" evidence="6">
    <location>
        <begin position="141"/>
        <end position="174"/>
    </location>
</feature>
<evidence type="ECO:0000256" key="1">
    <source>
        <dbReference type="ARBA" id="ARBA00004170"/>
    </source>
</evidence>
<dbReference type="FunFam" id="1.25.40.90:FF:000028">
    <property type="entry name" value="TOM1-like protein 2"/>
    <property type="match status" value="1"/>
</dbReference>
<evidence type="ECO:0000256" key="6">
    <source>
        <dbReference type="SAM" id="MobiDB-lite"/>
    </source>
</evidence>
<dbReference type="InterPro" id="IPR044836">
    <property type="entry name" value="TOL_plant"/>
</dbReference>
<dbReference type="PROSITE" id="PS50179">
    <property type="entry name" value="VHS"/>
    <property type="match status" value="1"/>
</dbReference>
<evidence type="ECO:0000313" key="9">
    <source>
        <dbReference type="EMBL" id="KAK9281374.1"/>
    </source>
</evidence>
<dbReference type="Proteomes" id="UP001415857">
    <property type="component" value="Unassembled WGS sequence"/>
</dbReference>
<keyword evidence="5" id="KW-0472">Membrane</keyword>
<dbReference type="PROSITE" id="PS50909">
    <property type="entry name" value="GAT"/>
    <property type="match status" value="1"/>
</dbReference>
<dbReference type="SMART" id="SM00288">
    <property type="entry name" value="VHS"/>
    <property type="match status" value="1"/>
</dbReference>
<dbReference type="Pfam" id="PF03127">
    <property type="entry name" value="GAT"/>
    <property type="match status" value="1"/>
</dbReference>
<evidence type="ECO:0000256" key="2">
    <source>
        <dbReference type="ARBA" id="ARBA00007708"/>
    </source>
</evidence>
<dbReference type="GO" id="GO:0043328">
    <property type="term" value="P:protein transport to vacuole involved in ubiquitin-dependent protein catabolic process via the multivesicular body sorting pathway"/>
    <property type="evidence" value="ECO:0007669"/>
    <property type="project" value="InterPro"/>
</dbReference>
<proteinExistence type="inferred from homology"/>
<dbReference type="CDD" id="cd03561">
    <property type="entry name" value="VHS"/>
    <property type="match status" value="1"/>
</dbReference>
<comment type="similarity">
    <text evidence="2">Belongs to the TOM1 family.</text>
</comment>
<evidence type="ECO:0000256" key="3">
    <source>
        <dbReference type="ARBA" id="ARBA00022448"/>
    </source>
</evidence>
<evidence type="ECO:0000313" key="10">
    <source>
        <dbReference type="Proteomes" id="UP001415857"/>
    </source>
</evidence>
<dbReference type="Pfam" id="PF00790">
    <property type="entry name" value="VHS"/>
    <property type="match status" value="1"/>
</dbReference>
<dbReference type="Gene3D" id="1.25.40.90">
    <property type="match status" value="1"/>
</dbReference>
<dbReference type="PANTHER" id="PTHR45898">
    <property type="entry name" value="TOM1-LIKE PROTEIN"/>
    <property type="match status" value="1"/>
</dbReference>